<dbReference type="GO" id="GO:0030246">
    <property type="term" value="F:carbohydrate binding"/>
    <property type="evidence" value="ECO:0007669"/>
    <property type="project" value="InterPro"/>
</dbReference>
<accession>X0WXH4</accession>
<comment type="caution">
    <text evidence="2">The sequence shown here is derived from an EMBL/GenBank/DDBJ whole genome shotgun (WGS) entry which is preliminary data.</text>
</comment>
<dbReference type="GO" id="GO:0000224">
    <property type="term" value="F:peptide-N4-(N-acetyl-beta-glucosaminyl)asparagine amidase activity"/>
    <property type="evidence" value="ECO:0007669"/>
    <property type="project" value="TreeGrafter"/>
</dbReference>
<gene>
    <name evidence="2" type="ORF">S01H1_69820</name>
</gene>
<proteinExistence type="predicted"/>
<reference evidence="2" key="1">
    <citation type="journal article" date="2014" name="Front. Microbiol.">
        <title>High frequency of phylogenetically diverse reductive dehalogenase-homologous genes in deep subseafloor sedimentary metagenomes.</title>
        <authorList>
            <person name="Kawai M."/>
            <person name="Futagami T."/>
            <person name="Toyoda A."/>
            <person name="Takaki Y."/>
            <person name="Nishi S."/>
            <person name="Hori S."/>
            <person name="Arai W."/>
            <person name="Tsubouchi T."/>
            <person name="Morono Y."/>
            <person name="Uchiyama I."/>
            <person name="Ito T."/>
            <person name="Fujiyama A."/>
            <person name="Inagaki F."/>
            <person name="Takami H."/>
        </authorList>
    </citation>
    <scope>NUCLEOTIDE SEQUENCE</scope>
    <source>
        <strain evidence="2">Expedition CK06-06</strain>
    </source>
</reference>
<dbReference type="Pfam" id="PF17678">
    <property type="entry name" value="Glyco_hydro_92N"/>
    <property type="match status" value="1"/>
</dbReference>
<feature type="domain" description="Glycosyl hydrolase family 92 N-terminal" evidence="1">
    <location>
        <begin position="20"/>
        <end position="165"/>
    </location>
</feature>
<sequence>MGLLFFSLCSNNKDAHFTDFVDPFIGTGGQGHTFPGASLPFGMVQLSPDTRMTEKDGFIGYHYSDDTIYGFSHTHLSGSSQVDFGDILLMPTVGHVNIQQGSTRHTESGYYSKFSHDKEEASPGYYRVWLGDYGIDVQLTATQRVGFHKYTFPQTENANVVLDLT</sequence>
<dbReference type="GO" id="GO:0006516">
    <property type="term" value="P:glycoprotein catabolic process"/>
    <property type="evidence" value="ECO:0007669"/>
    <property type="project" value="TreeGrafter"/>
</dbReference>
<dbReference type="GO" id="GO:0005829">
    <property type="term" value="C:cytosol"/>
    <property type="evidence" value="ECO:0007669"/>
    <property type="project" value="TreeGrafter"/>
</dbReference>
<dbReference type="PANTHER" id="PTHR12143">
    <property type="entry name" value="PEPTIDE N-GLYCANASE PNGASE -RELATED"/>
    <property type="match status" value="1"/>
</dbReference>
<dbReference type="PANTHER" id="PTHR12143:SF39">
    <property type="entry name" value="SECRETED PROTEIN"/>
    <property type="match status" value="1"/>
</dbReference>
<evidence type="ECO:0000313" key="2">
    <source>
        <dbReference type="EMBL" id="GAG29143.1"/>
    </source>
</evidence>
<organism evidence="2">
    <name type="scientific">marine sediment metagenome</name>
    <dbReference type="NCBI Taxonomy" id="412755"/>
    <lineage>
        <taxon>unclassified sequences</taxon>
        <taxon>metagenomes</taxon>
        <taxon>ecological metagenomes</taxon>
    </lineage>
</organism>
<dbReference type="Gene3D" id="2.70.98.10">
    <property type="match status" value="1"/>
</dbReference>
<dbReference type="InterPro" id="IPR041371">
    <property type="entry name" value="GH92_N"/>
</dbReference>
<dbReference type="InterPro" id="IPR050883">
    <property type="entry name" value="PNGase"/>
</dbReference>
<dbReference type="AlphaFoldDB" id="X0WXH4"/>
<evidence type="ECO:0000259" key="1">
    <source>
        <dbReference type="Pfam" id="PF17678"/>
    </source>
</evidence>
<name>X0WXH4_9ZZZZ</name>
<dbReference type="EMBL" id="BARS01046377">
    <property type="protein sequence ID" value="GAG29143.1"/>
    <property type="molecule type" value="Genomic_DNA"/>
</dbReference>
<protein>
    <recommendedName>
        <fullName evidence="1">Glycosyl hydrolase family 92 N-terminal domain-containing protein</fullName>
    </recommendedName>
</protein>
<feature type="non-terminal residue" evidence="2">
    <location>
        <position position="165"/>
    </location>
</feature>
<dbReference type="InterPro" id="IPR014718">
    <property type="entry name" value="GH-type_carb-bd"/>
</dbReference>